<evidence type="ECO:0000256" key="1">
    <source>
        <dbReference type="SAM" id="MobiDB-lite"/>
    </source>
</evidence>
<dbReference type="RefSeq" id="WP_269037056.1">
    <property type="nucleotide sequence ID" value="NZ_CP114040.1"/>
</dbReference>
<protein>
    <submittedName>
        <fullName evidence="2">Uncharacterized protein</fullName>
    </submittedName>
</protein>
<organism evidence="2 3">
    <name type="scientific">Nannocystis punicea</name>
    <dbReference type="NCBI Taxonomy" id="2995304"/>
    <lineage>
        <taxon>Bacteria</taxon>
        <taxon>Pseudomonadati</taxon>
        <taxon>Myxococcota</taxon>
        <taxon>Polyangia</taxon>
        <taxon>Nannocystales</taxon>
        <taxon>Nannocystaceae</taxon>
        <taxon>Nannocystis</taxon>
    </lineage>
</organism>
<accession>A0ABY7H617</accession>
<evidence type="ECO:0000313" key="3">
    <source>
        <dbReference type="Proteomes" id="UP001164459"/>
    </source>
</evidence>
<name>A0ABY7H617_9BACT</name>
<sequence length="224" mass="23402">MIALALLLVVQAPTGASSGPVPATEPSAPVAADPPPVAEEGLAEPVAPLSPVAADPAPVGEARPTEPAAPLATTVVAERPAPARGKFVFAWLPSVFTGIGFPSTAPVTLFFGGRLPRTWALGYQLTVSFGLAERYLSGLLAHRHHLTALHGFGANRRGFTSVGAGVAFNMPLLPVVEVEGRIGVRLGDERRWVIGALARLGWDIGHQERAPMPQFGAFVGWTML</sequence>
<evidence type="ECO:0000313" key="2">
    <source>
        <dbReference type="EMBL" id="WAS94721.1"/>
    </source>
</evidence>
<dbReference type="Proteomes" id="UP001164459">
    <property type="component" value="Chromosome"/>
</dbReference>
<proteinExistence type="predicted"/>
<gene>
    <name evidence="2" type="ORF">O0S08_01055</name>
</gene>
<dbReference type="EMBL" id="CP114040">
    <property type="protein sequence ID" value="WAS94721.1"/>
    <property type="molecule type" value="Genomic_DNA"/>
</dbReference>
<reference evidence="2" key="1">
    <citation type="submission" date="2022-11" db="EMBL/GenBank/DDBJ databases">
        <title>Minimal conservation of predation-associated metabolite biosynthetic gene clusters underscores biosynthetic potential of Myxococcota including descriptions for ten novel species: Archangium lansinium sp. nov., Myxococcus landrumus sp. nov., Nannocystis bai.</title>
        <authorList>
            <person name="Ahearne A."/>
            <person name="Stevens C."/>
            <person name="Dowd S."/>
        </authorList>
    </citation>
    <scope>NUCLEOTIDE SEQUENCE</scope>
    <source>
        <strain evidence="2">Fl3</strain>
    </source>
</reference>
<feature type="region of interest" description="Disordered" evidence="1">
    <location>
        <begin position="15"/>
        <end position="41"/>
    </location>
</feature>
<keyword evidence="3" id="KW-1185">Reference proteome</keyword>